<dbReference type="PANTHER" id="PTHR24148">
    <property type="entry name" value="ANKYRIN REPEAT DOMAIN-CONTAINING PROTEIN 39 HOMOLOG-RELATED"/>
    <property type="match status" value="1"/>
</dbReference>
<evidence type="ECO:0000313" key="1">
    <source>
        <dbReference type="EMBL" id="KAK0610838.1"/>
    </source>
</evidence>
<dbReference type="EMBL" id="JAULSU010000007">
    <property type="protein sequence ID" value="KAK0610838.1"/>
    <property type="molecule type" value="Genomic_DNA"/>
</dbReference>
<comment type="caution">
    <text evidence="1">The sequence shown here is derived from an EMBL/GenBank/DDBJ whole genome shotgun (WGS) entry which is preliminary data.</text>
</comment>
<accession>A0AA39TX64</accession>
<dbReference type="InterPro" id="IPR052895">
    <property type="entry name" value="HetReg/Transcr_Mod"/>
</dbReference>
<dbReference type="Proteomes" id="UP001175000">
    <property type="component" value="Unassembled WGS sequence"/>
</dbReference>
<protein>
    <submittedName>
        <fullName evidence="1">Uncharacterized protein</fullName>
    </submittedName>
</protein>
<reference evidence="1" key="1">
    <citation type="submission" date="2023-06" db="EMBL/GenBank/DDBJ databases">
        <title>Genome-scale phylogeny and comparative genomics of the fungal order Sordariales.</title>
        <authorList>
            <consortium name="Lawrence Berkeley National Laboratory"/>
            <person name="Hensen N."/>
            <person name="Bonometti L."/>
            <person name="Westerberg I."/>
            <person name="Brannstrom I.O."/>
            <person name="Guillou S."/>
            <person name="Cros-Aarteil S."/>
            <person name="Calhoun S."/>
            <person name="Haridas S."/>
            <person name="Kuo A."/>
            <person name="Mondo S."/>
            <person name="Pangilinan J."/>
            <person name="Riley R."/>
            <person name="Labutti K."/>
            <person name="Andreopoulos B."/>
            <person name="Lipzen A."/>
            <person name="Chen C."/>
            <person name="Yanf M."/>
            <person name="Daum C."/>
            <person name="Ng V."/>
            <person name="Clum A."/>
            <person name="Steindorff A."/>
            <person name="Ohm R."/>
            <person name="Martin F."/>
            <person name="Silar P."/>
            <person name="Natvig D."/>
            <person name="Lalanne C."/>
            <person name="Gautier V."/>
            <person name="Ament-Velasquez S.L."/>
            <person name="Kruys A."/>
            <person name="Hutchinson M.I."/>
            <person name="Powell A.J."/>
            <person name="Barry K."/>
            <person name="Miller A.N."/>
            <person name="Grigoriev I.V."/>
            <person name="Debuchy R."/>
            <person name="Gladieux P."/>
            <person name="Thoren M.H."/>
            <person name="Johannesson H."/>
        </authorList>
    </citation>
    <scope>NUCLEOTIDE SEQUENCE</scope>
    <source>
        <strain evidence="1">CBS 606.72</strain>
    </source>
</reference>
<evidence type="ECO:0000313" key="2">
    <source>
        <dbReference type="Proteomes" id="UP001175000"/>
    </source>
</evidence>
<proteinExistence type="predicted"/>
<dbReference type="PANTHER" id="PTHR24148:SF79">
    <property type="entry name" value="HETEROKARYON INCOMPATIBILITY DOMAIN-CONTAINING PROTEIN"/>
    <property type="match status" value="1"/>
</dbReference>
<name>A0AA39TX64_9PEZI</name>
<gene>
    <name evidence="1" type="ORF">B0T14DRAFT_593629</name>
</gene>
<keyword evidence="2" id="KW-1185">Reference proteome</keyword>
<sequence length="278" mass="31754">MVRKSLGPTGSHVQRVAHSRVRKPISVLGSTQCLFAWLQRKLDDPRGAAIRFMMNFTSESDCLWRHLWFRLNDTRSFLATDPRDRVFALKALLGKHQDGITHLIDYQRSAEDIFVQVAEDLLNSIGLFLLDAIRSPHDRPMPSWTPDWSYIEPPGLSGYIADTPDWALGVDVPRNPQRKYSYCFSLLPLVDSNFPALRVEGWQLGSISIMGACIVSLRDREIYHDVLQPIQQFQKLRRTHDTPTEDANGYFPIRIQRALAHLDITNTLKFLSGGRSLV</sequence>
<organism evidence="1 2">
    <name type="scientific">Immersiella caudata</name>
    <dbReference type="NCBI Taxonomy" id="314043"/>
    <lineage>
        <taxon>Eukaryota</taxon>
        <taxon>Fungi</taxon>
        <taxon>Dikarya</taxon>
        <taxon>Ascomycota</taxon>
        <taxon>Pezizomycotina</taxon>
        <taxon>Sordariomycetes</taxon>
        <taxon>Sordariomycetidae</taxon>
        <taxon>Sordariales</taxon>
        <taxon>Lasiosphaeriaceae</taxon>
        <taxon>Immersiella</taxon>
    </lineage>
</organism>
<dbReference type="AlphaFoldDB" id="A0AA39TX64"/>